<dbReference type="EMBL" id="JAJQKU010000004">
    <property type="protein sequence ID" value="MCD9097776.1"/>
    <property type="molecule type" value="Genomic_DNA"/>
</dbReference>
<dbReference type="Proteomes" id="UP001430360">
    <property type="component" value="Unassembled WGS sequence"/>
</dbReference>
<organism evidence="11 12">
    <name type="scientific">Luteimonas fraxinea</name>
    <dbReference type="NCBI Taxonomy" id="2901869"/>
    <lineage>
        <taxon>Bacteria</taxon>
        <taxon>Pseudomonadati</taxon>
        <taxon>Pseudomonadota</taxon>
        <taxon>Gammaproteobacteria</taxon>
        <taxon>Lysobacterales</taxon>
        <taxon>Lysobacteraceae</taxon>
        <taxon>Luteimonas</taxon>
    </lineage>
</organism>
<name>A0ABS8UE64_9GAMM</name>
<keyword evidence="8 9" id="KW-0413">Isomerase</keyword>
<comment type="catalytic activity">
    <reaction evidence="1 9">
        <text>N-(5-phospho-beta-D-ribosyl)anthranilate = 1-(2-carboxyphenylamino)-1-deoxy-D-ribulose 5-phosphate</text>
        <dbReference type="Rhea" id="RHEA:21540"/>
        <dbReference type="ChEBI" id="CHEBI:18277"/>
        <dbReference type="ChEBI" id="CHEBI:58613"/>
        <dbReference type="EC" id="5.3.1.24"/>
    </reaction>
</comment>
<comment type="similarity">
    <text evidence="9">Belongs to the TrpF family.</text>
</comment>
<sequence>MSAATSTLIKFCGLTRAEDVAEAVALGVDCIGFVFATRSTRRLTLDAARGLRDAVPASIRVVALTMDNPADEVDAIVATVRPDILQFHGAEDDAFCARFGLPYWKAIAMGGDPAAALRTLDAWPNASAFLFDGHAAGEPGGSGERFDWAALPASLDRPFWLAGGLDAGNVAKAIDVARPAGVDVSSGIESAPGIKDATRMRAFVDAVRATR</sequence>
<evidence type="ECO:0000313" key="12">
    <source>
        <dbReference type="Proteomes" id="UP001430360"/>
    </source>
</evidence>
<dbReference type="InterPro" id="IPR001240">
    <property type="entry name" value="PRAI_dom"/>
</dbReference>
<evidence type="ECO:0000256" key="4">
    <source>
        <dbReference type="ARBA" id="ARBA00022272"/>
    </source>
</evidence>
<reference evidence="11" key="1">
    <citation type="submission" date="2021-12" db="EMBL/GenBank/DDBJ databases">
        <authorList>
            <person name="Ulrich A."/>
        </authorList>
    </citation>
    <scope>NUCLEOTIDE SEQUENCE</scope>
    <source>
        <strain evidence="11">A1P009</strain>
    </source>
</reference>
<dbReference type="CDD" id="cd00405">
    <property type="entry name" value="PRAI"/>
    <property type="match status" value="1"/>
</dbReference>
<evidence type="ECO:0000256" key="6">
    <source>
        <dbReference type="ARBA" id="ARBA00022822"/>
    </source>
</evidence>
<dbReference type="InterPro" id="IPR013785">
    <property type="entry name" value="Aldolase_TIM"/>
</dbReference>
<dbReference type="Pfam" id="PF00697">
    <property type="entry name" value="PRAI"/>
    <property type="match status" value="1"/>
</dbReference>
<comment type="pathway">
    <text evidence="2 9">Amino-acid biosynthesis; L-tryptophan biosynthesis; L-tryptophan from chorismate: step 3/5.</text>
</comment>
<keyword evidence="12" id="KW-1185">Reference proteome</keyword>
<evidence type="ECO:0000256" key="1">
    <source>
        <dbReference type="ARBA" id="ARBA00001164"/>
    </source>
</evidence>
<comment type="caution">
    <text evidence="11">The sequence shown here is derived from an EMBL/GenBank/DDBJ whole genome shotgun (WGS) entry which is preliminary data.</text>
</comment>
<evidence type="ECO:0000256" key="2">
    <source>
        <dbReference type="ARBA" id="ARBA00004664"/>
    </source>
</evidence>
<evidence type="ECO:0000259" key="10">
    <source>
        <dbReference type="Pfam" id="PF00697"/>
    </source>
</evidence>
<dbReference type="EC" id="5.3.1.24" evidence="3 9"/>
<dbReference type="RefSeq" id="WP_232136901.1">
    <property type="nucleotide sequence ID" value="NZ_CP089507.1"/>
</dbReference>
<evidence type="ECO:0000313" key="11">
    <source>
        <dbReference type="EMBL" id="MCD9097776.1"/>
    </source>
</evidence>
<evidence type="ECO:0000256" key="3">
    <source>
        <dbReference type="ARBA" id="ARBA00012572"/>
    </source>
</evidence>
<dbReference type="Gene3D" id="3.20.20.70">
    <property type="entry name" value="Aldolase class I"/>
    <property type="match status" value="1"/>
</dbReference>
<protein>
    <recommendedName>
        <fullName evidence="4 9">N-(5'-phosphoribosyl)anthranilate isomerase</fullName>
        <shortName evidence="9">PRAI</shortName>
        <ecNumber evidence="3 9">5.3.1.24</ecNumber>
    </recommendedName>
</protein>
<dbReference type="GO" id="GO:0016853">
    <property type="term" value="F:isomerase activity"/>
    <property type="evidence" value="ECO:0007669"/>
    <property type="project" value="UniProtKB-KW"/>
</dbReference>
<proteinExistence type="inferred from homology"/>
<feature type="domain" description="N-(5'phosphoribosyl) anthranilate isomerase (PRAI)" evidence="10">
    <location>
        <begin position="10"/>
        <end position="205"/>
    </location>
</feature>
<dbReference type="InterPro" id="IPR044643">
    <property type="entry name" value="TrpF_fam"/>
</dbReference>
<evidence type="ECO:0000256" key="5">
    <source>
        <dbReference type="ARBA" id="ARBA00022605"/>
    </source>
</evidence>
<dbReference type="SUPFAM" id="SSF51366">
    <property type="entry name" value="Ribulose-phoshate binding barrel"/>
    <property type="match status" value="1"/>
</dbReference>
<evidence type="ECO:0000256" key="9">
    <source>
        <dbReference type="HAMAP-Rule" id="MF_00135"/>
    </source>
</evidence>
<accession>A0ABS8UE64</accession>
<dbReference type="InterPro" id="IPR011060">
    <property type="entry name" value="RibuloseP-bd_barrel"/>
</dbReference>
<evidence type="ECO:0000256" key="8">
    <source>
        <dbReference type="ARBA" id="ARBA00023235"/>
    </source>
</evidence>
<reference evidence="11" key="2">
    <citation type="journal article" date="2022" name="Syst. Appl. Microbiol.">
        <title>Physiological and genomic characterisation of Luteimonas fraxinea sp. nov., a bacterial species associated with trees tolerant to ash dieback.</title>
        <authorList>
            <person name="Ulrich K."/>
            <person name="Becker R."/>
            <person name="Behrendt U."/>
            <person name="Kube M."/>
            <person name="Schneck V."/>
            <person name="Ulrich A."/>
        </authorList>
    </citation>
    <scope>NUCLEOTIDE SEQUENCE</scope>
    <source>
        <strain evidence="11">A1P009</strain>
    </source>
</reference>
<evidence type="ECO:0000256" key="7">
    <source>
        <dbReference type="ARBA" id="ARBA00023141"/>
    </source>
</evidence>
<dbReference type="PANTHER" id="PTHR42894">
    <property type="entry name" value="N-(5'-PHOSPHORIBOSYL)ANTHRANILATE ISOMERASE"/>
    <property type="match status" value="1"/>
</dbReference>
<keyword evidence="6 9" id="KW-0822">Tryptophan biosynthesis</keyword>
<keyword evidence="7 9" id="KW-0057">Aromatic amino acid biosynthesis</keyword>
<dbReference type="HAMAP" id="MF_00135">
    <property type="entry name" value="PRAI"/>
    <property type="match status" value="1"/>
</dbReference>
<gene>
    <name evidence="9" type="primary">trpF</name>
    <name evidence="11" type="ORF">LTT95_12590</name>
</gene>
<dbReference type="PANTHER" id="PTHR42894:SF1">
    <property type="entry name" value="N-(5'-PHOSPHORIBOSYL)ANTHRANILATE ISOMERASE"/>
    <property type="match status" value="1"/>
</dbReference>
<keyword evidence="5 9" id="KW-0028">Amino-acid biosynthesis</keyword>